<sequence>MPNRLKYYNINVIKLMWRIISIVDLIKYYIHICWIIIVYVNYSIESIIKPI</sequence>
<reference evidence="2 3" key="1">
    <citation type="submission" date="2014-02" db="EMBL/GenBank/DDBJ databases">
        <authorList>
            <person name="Sears C."/>
            <person name="Carroll K."/>
            <person name="Sack B.R."/>
            <person name="Qadri F."/>
            <person name="Myers L.L."/>
            <person name="Chung G.-T."/>
            <person name="Escheverria P."/>
            <person name="Fraser C.M."/>
            <person name="Sadzewicz L."/>
            <person name="Shefchek K.A."/>
            <person name="Tallon L."/>
            <person name="Das S.P."/>
            <person name="Daugherty S."/>
            <person name="Mongodin E.F."/>
        </authorList>
    </citation>
    <scope>NUCLEOTIDE SEQUENCE [LARGE SCALE GENOMIC DNA]</scope>
    <source>
        <strain evidence="2 3">2-F-2 #4</strain>
    </source>
</reference>
<evidence type="ECO:0000256" key="1">
    <source>
        <dbReference type="SAM" id="Phobius"/>
    </source>
</evidence>
<dbReference type="EMBL" id="JGDM01000060">
    <property type="protein sequence ID" value="EXZ44514.1"/>
    <property type="molecule type" value="Genomic_DNA"/>
</dbReference>
<name>A0A016ABX6_BACFG</name>
<evidence type="ECO:0008006" key="4">
    <source>
        <dbReference type="Google" id="ProtNLM"/>
    </source>
</evidence>
<gene>
    <name evidence="2" type="ORF">M076_2289</name>
</gene>
<organism evidence="2 3">
    <name type="scientific">Bacteroides fragilis str. 2-F-2 #4</name>
    <dbReference type="NCBI Taxonomy" id="1339280"/>
    <lineage>
        <taxon>Bacteria</taxon>
        <taxon>Pseudomonadati</taxon>
        <taxon>Bacteroidota</taxon>
        <taxon>Bacteroidia</taxon>
        <taxon>Bacteroidales</taxon>
        <taxon>Bacteroidaceae</taxon>
        <taxon>Bacteroides</taxon>
    </lineage>
</organism>
<protein>
    <recommendedName>
        <fullName evidence="4">Transmembrane protein</fullName>
    </recommendedName>
</protein>
<evidence type="ECO:0000313" key="2">
    <source>
        <dbReference type="EMBL" id="EXZ44514.1"/>
    </source>
</evidence>
<evidence type="ECO:0000313" key="3">
    <source>
        <dbReference type="Proteomes" id="UP000022272"/>
    </source>
</evidence>
<proteinExistence type="predicted"/>
<dbReference type="Proteomes" id="UP000022272">
    <property type="component" value="Unassembled WGS sequence"/>
</dbReference>
<keyword evidence="1" id="KW-0472">Membrane</keyword>
<comment type="caution">
    <text evidence="2">The sequence shown here is derived from an EMBL/GenBank/DDBJ whole genome shotgun (WGS) entry which is preliminary data.</text>
</comment>
<keyword evidence="1" id="KW-1133">Transmembrane helix</keyword>
<keyword evidence="1" id="KW-0812">Transmembrane</keyword>
<accession>A0A016ABX6</accession>
<feature type="transmembrane region" description="Helical" evidence="1">
    <location>
        <begin position="15"/>
        <end position="42"/>
    </location>
</feature>
<dbReference type="AlphaFoldDB" id="A0A016ABX6"/>